<dbReference type="AlphaFoldDB" id="A0A0V0H3B2"/>
<name>A0A0V0H3B2_SOLCH</name>
<protein>
    <submittedName>
        <fullName evidence="1">Putative ovule protein</fullName>
    </submittedName>
</protein>
<accession>A0A0V0H3B2</accession>
<organism evidence="1">
    <name type="scientific">Solanum chacoense</name>
    <name type="common">Chaco potato</name>
    <dbReference type="NCBI Taxonomy" id="4108"/>
    <lineage>
        <taxon>Eukaryota</taxon>
        <taxon>Viridiplantae</taxon>
        <taxon>Streptophyta</taxon>
        <taxon>Embryophyta</taxon>
        <taxon>Tracheophyta</taxon>
        <taxon>Spermatophyta</taxon>
        <taxon>Magnoliopsida</taxon>
        <taxon>eudicotyledons</taxon>
        <taxon>Gunneridae</taxon>
        <taxon>Pentapetalae</taxon>
        <taxon>asterids</taxon>
        <taxon>lamiids</taxon>
        <taxon>Solanales</taxon>
        <taxon>Solanaceae</taxon>
        <taxon>Solanoideae</taxon>
        <taxon>Solaneae</taxon>
        <taxon>Solanum</taxon>
    </lineage>
</organism>
<dbReference type="EMBL" id="GEDG01026044">
    <property type="protein sequence ID" value="JAP14808.1"/>
    <property type="molecule type" value="Transcribed_RNA"/>
</dbReference>
<reference evidence="1" key="1">
    <citation type="submission" date="2015-12" db="EMBL/GenBank/DDBJ databases">
        <title>Gene expression during late stages of embryo sac development: a critical building block for successful pollen-pistil interactions.</title>
        <authorList>
            <person name="Liu Y."/>
            <person name="Joly V."/>
            <person name="Sabar M."/>
            <person name="Matton D.P."/>
        </authorList>
    </citation>
    <scope>NUCLEOTIDE SEQUENCE</scope>
</reference>
<proteinExistence type="predicted"/>
<evidence type="ECO:0000313" key="1">
    <source>
        <dbReference type="EMBL" id="JAP14808.1"/>
    </source>
</evidence>
<sequence length="62" mass="6894">MMSLPFYLLHLTTRHSQATPLPLDQSPGGIIQTAPLIHQIVLKNNTESPKPCVNLDLFKTRG</sequence>